<dbReference type="Proteomes" id="UP000186303">
    <property type="component" value="Chromosome 7"/>
</dbReference>
<organism evidence="1 2">
    <name type="scientific">Malassezia sympodialis (strain ATCC 42132)</name>
    <name type="common">Atopic eczema-associated yeast</name>
    <dbReference type="NCBI Taxonomy" id="1230383"/>
    <lineage>
        <taxon>Eukaryota</taxon>
        <taxon>Fungi</taxon>
        <taxon>Dikarya</taxon>
        <taxon>Basidiomycota</taxon>
        <taxon>Ustilaginomycotina</taxon>
        <taxon>Malasseziomycetes</taxon>
        <taxon>Malasseziales</taxon>
        <taxon>Malasseziaceae</taxon>
        <taxon>Malassezia</taxon>
    </lineage>
</organism>
<evidence type="ECO:0000313" key="2">
    <source>
        <dbReference type="Proteomes" id="UP000186303"/>
    </source>
</evidence>
<dbReference type="OMA" id="ANCFGRE"/>
<dbReference type="EMBL" id="LT671827">
    <property type="protein sequence ID" value="SHO79873.1"/>
    <property type="molecule type" value="Genomic_DNA"/>
</dbReference>
<evidence type="ECO:0008006" key="3">
    <source>
        <dbReference type="Google" id="ProtNLM"/>
    </source>
</evidence>
<reference evidence="2" key="1">
    <citation type="journal article" date="2017" name="Nucleic Acids Res.">
        <title>Proteogenomics produces comprehensive and highly accurate protein-coding gene annotation in a complete genome assembly of Malassezia sympodialis.</title>
        <authorList>
            <person name="Zhu Y."/>
            <person name="Engstroem P.G."/>
            <person name="Tellgren-Roth C."/>
            <person name="Baudo C.D."/>
            <person name="Kennell J.C."/>
            <person name="Sun S."/>
            <person name="Billmyre R.B."/>
            <person name="Schroeder M.S."/>
            <person name="Andersson A."/>
            <person name="Holm T."/>
            <person name="Sigurgeirsson B."/>
            <person name="Wu G."/>
            <person name="Sankaranarayanan S.R."/>
            <person name="Siddharthan R."/>
            <person name="Sanyal K."/>
            <person name="Lundeberg J."/>
            <person name="Nystedt B."/>
            <person name="Boekhout T."/>
            <person name="Dawson T.L. Jr."/>
            <person name="Heitman J."/>
            <person name="Scheynius A."/>
            <person name="Lehtioe J."/>
        </authorList>
    </citation>
    <scope>NUCLEOTIDE SEQUENCE [LARGE SCALE GENOMIC DNA]</scope>
    <source>
        <strain evidence="2">ATCC 42132</strain>
    </source>
</reference>
<dbReference type="OrthoDB" id="74545at2759"/>
<evidence type="ECO:0000313" key="1">
    <source>
        <dbReference type="EMBL" id="SHO79873.1"/>
    </source>
</evidence>
<name>A0A1M8ABY2_MALS4</name>
<dbReference type="VEuPathDB" id="FungiDB:MSYG_4225"/>
<dbReference type="STRING" id="1230383.A0A1M8ABY2"/>
<dbReference type="AlphaFoldDB" id="A0A1M8ABY2"/>
<sequence length="861" mass="100539">MEAAPHLALSSTLQHVAETKLAKLAQRRAELDEFWSKHLDDETLQFKDADSVRRLLRAMENCDHKFRDERWSHNLNIFLDQAERDPFIRPSQIAAWGKSLLSELEQKRARYSATALFSKLVLQWIQNPVSEPSLVDKNESIHGRLELDRQREIWESYAFNEKVTNKAEILEFLDNLFMRNYKNGLPRNSPLGSLRRSISDFDIIPIDKEIIRVALHALLKEDLFVGEKRNALEDLQSRDIILDEIADALRSDLSALQSWSWQSRPIPVHFRKNINGRFRVYMDEEIYQAIFIQIVGTHWAAFLKRVLKRFITSGAWLEKRPTTKLSKECIKKRINLVGEKRESSRREFAINNYRWKTYRDVFFLSELPSSVEEGTKGGYCEEDPDDHINIDTLTDVKQRLLRLITTEILLRKQFYGSAAYFQTDFQWFGPSIPHSTLLTLFEYFDVPPKWIAFFRAFMQPTLLVEEDDGYSEPKKRVRGIPMSHTLSTVFGDLLLFVLDYAVNQDTQGCNIYRIFDDIHFVGQPDSSVTAWCTIQKFTHVMGLTLNEEKSGSYLYLPQKNDTFPPHALPLGEVRWGFLKLMEKGQWHLDQELISRHIREMIRQLRNYECIMYFVHAYNTYTRFFINNAGYPSECLGKNHVYSVIDMIQKVQRTVSEAISDSKHSDVVSLLREKILNDKTMDAVPSDLPDAFFFFPTYLGGLGIYNPFVSLTESIPCFDDHPEKVVEKYVDYEKQQFEEDLEKLDAGKVSDLPPDTPYPPLTFEEYIQSPEDGSNVWLNAYHELQSNTDARSSMVTTLDLEKVMRSLRREEKTDVYNDHCWIIQMYGAEVLGRMGRLAFGERDLMPTGLFKVLRKERARWQV</sequence>
<protein>
    <recommendedName>
        <fullName evidence="3">Reverse transcriptase domain-containing protein</fullName>
    </recommendedName>
</protein>
<dbReference type="PANTHER" id="PTHR37015">
    <property type="entry name" value="REVERSE TRANSCRIPTASE DOMAIN-CONTAINING PROTEIN"/>
    <property type="match status" value="1"/>
</dbReference>
<proteinExistence type="predicted"/>
<dbReference type="PANTHER" id="PTHR37015:SF2">
    <property type="entry name" value="REVERSE TRANSCRIPTASE DOMAIN-CONTAINING PROTEIN"/>
    <property type="match status" value="1"/>
</dbReference>
<accession>A0A1M8ABY2</accession>
<keyword evidence="2" id="KW-1185">Reference proteome</keyword>
<gene>
    <name evidence="1" type="ORF">MSYG_4225</name>
</gene>